<dbReference type="SUPFAM" id="SSF56925">
    <property type="entry name" value="OMPA-like"/>
    <property type="match status" value="1"/>
</dbReference>
<reference evidence="1" key="1">
    <citation type="submission" date="2019-08" db="EMBL/GenBank/DDBJ databases">
        <authorList>
            <person name="Kucharzyk K."/>
            <person name="Murdoch R.W."/>
            <person name="Higgins S."/>
            <person name="Loffler F."/>
        </authorList>
    </citation>
    <scope>NUCLEOTIDE SEQUENCE</scope>
</reference>
<evidence type="ECO:0008006" key="2">
    <source>
        <dbReference type="Google" id="ProtNLM"/>
    </source>
</evidence>
<proteinExistence type="predicted"/>
<accession>A0A644TIV8</accession>
<dbReference type="InterPro" id="IPR011250">
    <property type="entry name" value="OMP/PagP_B-barrel"/>
</dbReference>
<evidence type="ECO:0000313" key="1">
    <source>
        <dbReference type="EMBL" id="MPL66629.1"/>
    </source>
</evidence>
<name>A0A644TIV8_9ZZZZ</name>
<dbReference type="AlphaFoldDB" id="A0A644TIV8"/>
<dbReference type="EMBL" id="VSSQ01000033">
    <property type="protein sequence ID" value="MPL66629.1"/>
    <property type="molecule type" value="Genomic_DNA"/>
</dbReference>
<sequence>MRRILLIISLICLALTSFSQNNNQNINVRIGSERIGDSIFYKKITKTRIGDQVRVDQETLSSSKVKQEELNTTKQNSNAAQVNQTIQNNTNKNLQAFIIGINIDFTTLNNNQRLNSLLGMKGINNLNLGGDISLGGRFGNGIEFKVSYGVESIINKTSNKTLKSISNIGTLTFGYPFILKNDEYMIVPYTGLGYNLTNLQYSRTYSRAISFEELKESSWAVLSHNLYIPLGVEFRYRLLPISYLSFGLEYRLNVFNTGALLPNTLQRVDNFPKFTINNLAIKIGLTGIFNKN</sequence>
<gene>
    <name evidence="1" type="ORF">SDC9_12316</name>
</gene>
<comment type="caution">
    <text evidence="1">The sequence shown here is derived from an EMBL/GenBank/DDBJ whole genome shotgun (WGS) entry which is preliminary data.</text>
</comment>
<organism evidence="1">
    <name type="scientific">bioreactor metagenome</name>
    <dbReference type="NCBI Taxonomy" id="1076179"/>
    <lineage>
        <taxon>unclassified sequences</taxon>
        <taxon>metagenomes</taxon>
        <taxon>ecological metagenomes</taxon>
    </lineage>
</organism>
<protein>
    <recommendedName>
        <fullName evidence="2">Outer membrane protein beta-barrel domain-containing protein</fullName>
    </recommendedName>
</protein>